<dbReference type="InterPro" id="IPR029044">
    <property type="entry name" value="Nucleotide-diphossugar_trans"/>
</dbReference>
<dbReference type="SUPFAM" id="SSF53448">
    <property type="entry name" value="Nucleotide-diphospho-sugar transferases"/>
    <property type="match status" value="1"/>
</dbReference>
<sequence>MNKVALNFICKNEAHIIGRMLTSSLPIIEMIVGVDTGSSDDTISIISQFGMNHNIPTFIFQRPFDNFCNSRNYALKMLKEKASELGWDLNTSWGFTVDCDELVKIEPSFKKDDLTADYYAVRQRIGRETFTRHGLYRLSKDIYWESPIHETLVYTDPKIVKQYEFKIEIIEEPLGASWKGDVVGKFLGYASMLDKHIREGHRNFRAVYFLGDSYNAAAYYCKDQLEATRLYKLAEKHFNEALTLEAKNPEVRFMLFKKIAENKQALHYPWHNVKREYINAFLEYPLKAESLAPVIEHYIDYKEWELAYYYSRFCYKYFVQNPKPDIRVHYNDESLYQWRLLFCYYFTAYKSGRIKEAQMLFSHLLNIKKEHPEYFSDEDLILIKLHTPIALKITGVRQRIRAMLQSLNLLNNENTKFSASPLTEKSKKIHYAA</sequence>
<gene>
    <name evidence="1" type="ORF">GO493_05305</name>
</gene>
<dbReference type="EMBL" id="WRXN01000001">
    <property type="protein sequence ID" value="MVT07668.1"/>
    <property type="molecule type" value="Genomic_DNA"/>
</dbReference>
<proteinExistence type="predicted"/>
<reference evidence="1 2" key="1">
    <citation type="submission" date="2019-12" db="EMBL/GenBank/DDBJ databases">
        <title>Chitinophaga sp. strain ysch24 (GDMCC 1.1355), whole genome shotgun sequence.</title>
        <authorList>
            <person name="Zhang X."/>
        </authorList>
    </citation>
    <scope>NUCLEOTIDE SEQUENCE [LARGE SCALE GENOMIC DNA]</scope>
    <source>
        <strain evidence="2">ysch24</strain>
    </source>
</reference>
<comment type="caution">
    <text evidence="1">The sequence shown here is derived from an EMBL/GenBank/DDBJ whole genome shotgun (WGS) entry which is preliminary data.</text>
</comment>
<keyword evidence="2" id="KW-1185">Reference proteome</keyword>
<organism evidence="1 2">
    <name type="scientific">Chitinophaga tropicalis</name>
    <dbReference type="NCBI Taxonomy" id="2683588"/>
    <lineage>
        <taxon>Bacteria</taxon>
        <taxon>Pseudomonadati</taxon>
        <taxon>Bacteroidota</taxon>
        <taxon>Chitinophagia</taxon>
        <taxon>Chitinophagales</taxon>
        <taxon>Chitinophagaceae</taxon>
        <taxon>Chitinophaga</taxon>
    </lineage>
</organism>
<name>A0A7K1TZY0_9BACT</name>
<dbReference type="RefSeq" id="WP_157305051.1">
    <property type="nucleotide sequence ID" value="NZ_WRXN01000001.1"/>
</dbReference>
<accession>A0A7K1TZY0</accession>
<dbReference type="Proteomes" id="UP000461730">
    <property type="component" value="Unassembled WGS sequence"/>
</dbReference>
<dbReference type="AlphaFoldDB" id="A0A7K1TZY0"/>
<evidence type="ECO:0000313" key="1">
    <source>
        <dbReference type="EMBL" id="MVT07668.1"/>
    </source>
</evidence>
<evidence type="ECO:0000313" key="2">
    <source>
        <dbReference type="Proteomes" id="UP000461730"/>
    </source>
</evidence>
<protein>
    <recommendedName>
        <fullName evidence="3">Glycosyltransferase 2-like domain-containing protein</fullName>
    </recommendedName>
</protein>
<evidence type="ECO:0008006" key="3">
    <source>
        <dbReference type="Google" id="ProtNLM"/>
    </source>
</evidence>